<reference evidence="4 5" key="1">
    <citation type="submission" date="2015-09" db="EMBL/GenBank/DDBJ databases">
        <authorList>
            <consortium name="Swine Surveillance"/>
        </authorList>
    </citation>
    <scope>NUCLEOTIDE SEQUENCE [LARGE SCALE GENOMIC DNA]</scope>
    <source>
        <strain evidence="4 5">CECT 4357</strain>
    </source>
</reference>
<dbReference type="Gene3D" id="3.30.70.1070">
    <property type="entry name" value="Sporulation related repeat"/>
    <property type="match status" value="1"/>
</dbReference>
<evidence type="ECO:0000313" key="5">
    <source>
        <dbReference type="Proteomes" id="UP000051587"/>
    </source>
</evidence>
<keyword evidence="2" id="KW-0732">Signal</keyword>
<dbReference type="OrthoDB" id="7843142at2"/>
<evidence type="ECO:0000256" key="1">
    <source>
        <dbReference type="SAM" id="MobiDB-lite"/>
    </source>
</evidence>
<accession>A0A0P1FU76</accession>
<evidence type="ECO:0000313" key="4">
    <source>
        <dbReference type="EMBL" id="CUH63991.1"/>
    </source>
</evidence>
<evidence type="ECO:0000259" key="3">
    <source>
        <dbReference type="PROSITE" id="PS51724"/>
    </source>
</evidence>
<dbReference type="EMBL" id="CYSA01000015">
    <property type="protein sequence ID" value="CUH63991.1"/>
    <property type="molecule type" value="Genomic_DNA"/>
</dbReference>
<evidence type="ECO:0000256" key="2">
    <source>
        <dbReference type="SAM" id="SignalP"/>
    </source>
</evidence>
<feature type="domain" description="SPOR" evidence="3">
    <location>
        <begin position="375"/>
        <end position="453"/>
    </location>
</feature>
<gene>
    <name evidence="4" type="ORF">TG4357_01004</name>
</gene>
<feature type="region of interest" description="Disordered" evidence="1">
    <location>
        <begin position="348"/>
        <end position="377"/>
    </location>
</feature>
<dbReference type="STRING" id="53501.SAMN04488043_10946"/>
<dbReference type="GO" id="GO:0042834">
    <property type="term" value="F:peptidoglycan binding"/>
    <property type="evidence" value="ECO:0007669"/>
    <property type="project" value="InterPro"/>
</dbReference>
<dbReference type="Proteomes" id="UP000051587">
    <property type="component" value="Unassembled WGS sequence"/>
</dbReference>
<sequence>MKFFRVAASAAVAFSMGFGMVQAATLRGADEPAEFPPSSYKGNQYVDSRGCVYIRAGIDGNVTWVPRVTRGRDHICNAKPTFAQATAEKLPVIADAPTAKAEPVAVKPQAVVRQRQVVQAPAAKPAPRTVRKPMTTIASIATPPKMIKPVQPAPKTRAMKMKPAPVPVPAAMATACAGASAISQKYLTGSGVRCGPQAESPVSYATGNSGKRRIAAPAPVVQTYTRKIQVRSATPAASAQVATLSPNARIVPRHVYEQQLNAKLANPIPKGYRQVWDDDRLNPYRAHQTRTGQAQMALVWTDTIPRQLIDRATGQNVTRMNPGLLYPFTDLTTQTQTLAQIERDNAAGGTTGVMSTKSRAPVKSVPAKPAHKPTVQPSGQSFVQVGMFGVPSNAQKTALRLKQSGLPVRIWSAKRNGKAYQIVVAGPFPSNAGAQQALGAVRRSGFSDAFLRR</sequence>
<dbReference type="InterPro" id="IPR007730">
    <property type="entry name" value="SPOR-like_dom"/>
</dbReference>
<dbReference type="SUPFAM" id="SSF110997">
    <property type="entry name" value="Sporulation related repeat"/>
    <property type="match status" value="1"/>
</dbReference>
<protein>
    <submittedName>
        <fullName evidence="4">Sporulation related domain protein</fullName>
    </submittedName>
</protein>
<dbReference type="AlphaFoldDB" id="A0A0P1FU76"/>
<feature type="chain" id="PRO_5006062838" evidence="2">
    <location>
        <begin position="24"/>
        <end position="453"/>
    </location>
</feature>
<proteinExistence type="predicted"/>
<name>A0A0P1FU76_THAGE</name>
<dbReference type="InterPro" id="IPR036680">
    <property type="entry name" value="SPOR-like_sf"/>
</dbReference>
<dbReference type="Pfam" id="PF05036">
    <property type="entry name" value="SPOR"/>
    <property type="match status" value="1"/>
</dbReference>
<dbReference type="RefSeq" id="WP_074647015.1">
    <property type="nucleotide sequence ID" value="NZ_CP051181.1"/>
</dbReference>
<dbReference type="PROSITE" id="PS51724">
    <property type="entry name" value="SPOR"/>
    <property type="match status" value="1"/>
</dbReference>
<feature type="signal peptide" evidence="2">
    <location>
        <begin position="1"/>
        <end position="23"/>
    </location>
</feature>
<keyword evidence="5" id="KW-1185">Reference proteome</keyword>
<organism evidence="4 5">
    <name type="scientific">Thalassovita gelatinovora</name>
    <name type="common">Thalassobius gelatinovorus</name>
    <dbReference type="NCBI Taxonomy" id="53501"/>
    <lineage>
        <taxon>Bacteria</taxon>
        <taxon>Pseudomonadati</taxon>
        <taxon>Pseudomonadota</taxon>
        <taxon>Alphaproteobacteria</taxon>
        <taxon>Rhodobacterales</taxon>
        <taxon>Roseobacteraceae</taxon>
        <taxon>Thalassovita</taxon>
    </lineage>
</organism>